<dbReference type="InParanoid" id="A0A2G4YRD3"/>
<organism evidence="1 2">
    <name type="scientific">Paremcibacter congregatus</name>
    <dbReference type="NCBI Taxonomy" id="2043170"/>
    <lineage>
        <taxon>Bacteria</taxon>
        <taxon>Pseudomonadati</taxon>
        <taxon>Pseudomonadota</taxon>
        <taxon>Alphaproteobacteria</taxon>
        <taxon>Emcibacterales</taxon>
        <taxon>Emcibacteraceae</taxon>
        <taxon>Paremcibacter</taxon>
    </lineage>
</organism>
<name>A0A2G4YRD3_9PROT</name>
<protein>
    <submittedName>
        <fullName evidence="1">Uncharacterized protein</fullName>
    </submittedName>
</protein>
<sequence length="59" mass="6629">MATFNVTLKADLKRGSFYWVTTVDAASEEEAIVSAEHLFLAEMENAQDWAFSDSNVEEL</sequence>
<evidence type="ECO:0000313" key="2">
    <source>
        <dbReference type="Proteomes" id="UP000229730"/>
    </source>
</evidence>
<evidence type="ECO:0000313" key="1">
    <source>
        <dbReference type="EMBL" id="PHZ84904.1"/>
    </source>
</evidence>
<comment type="caution">
    <text evidence="1">The sequence shown here is derived from an EMBL/GenBank/DDBJ whole genome shotgun (WGS) entry which is preliminary data.</text>
</comment>
<proteinExistence type="predicted"/>
<gene>
    <name evidence="1" type="ORF">CRD36_09265</name>
</gene>
<accession>A0A2G4YRD3</accession>
<keyword evidence="2" id="KW-1185">Reference proteome</keyword>
<dbReference type="Proteomes" id="UP000229730">
    <property type="component" value="Unassembled WGS sequence"/>
</dbReference>
<dbReference type="RefSeq" id="WP_099472476.1">
    <property type="nucleotide sequence ID" value="NZ_CP041025.1"/>
</dbReference>
<reference evidence="1 2" key="1">
    <citation type="submission" date="2017-10" db="EMBL/GenBank/DDBJ databases">
        <title>Frigbacter circumglobatus gen. nov. sp. nov., isolated from sediment cultured in situ.</title>
        <authorList>
            <person name="Zhao Z."/>
        </authorList>
    </citation>
    <scope>NUCLEOTIDE SEQUENCE [LARGE SCALE GENOMIC DNA]</scope>
    <source>
        <strain evidence="1 2">ZYL</strain>
    </source>
</reference>
<dbReference type="EMBL" id="PDEM01000020">
    <property type="protein sequence ID" value="PHZ84904.1"/>
    <property type="molecule type" value="Genomic_DNA"/>
</dbReference>
<dbReference type="AlphaFoldDB" id="A0A2G4YRD3"/>